<evidence type="ECO:0000313" key="2">
    <source>
        <dbReference type="Proteomes" id="UP000177152"/>
    </source>
</evidence>
<organism evidence="1 2">
    <name type="scientific">Candidatus Sungbacteria bacterium RIFCSPHIGHO2_01_FULL_47_32</name>
    <dbReference type="NCBI Taxonomy" id="1802264"/>
    <lineage>
        <taxon>Bacteria</taxon>
        <taxon>Candidatus Sungiibacteriota</taxon>
    </lineage>
</organism>
<protein>
    <submittedName>
        <fullName evidence="1">Uncharacterized protein</fullName>
    </submittedName>
</protein>
<proteinExistence type="predicted"/>
<dbReference type="AlphaFoldDB" id="A0A1G2K7N5"/>
<comment type="caution">
    <text evidence="1">The sequence shown here is derived from an EMBL/GenBank/DDBJ whole genome shotgun (WGS) entry which is preliminary data.</text>
</comment>
<dbReference type="EMBL" id="MHQC01000009">
    <property type="protein sequence ID" value="OGZ95459.1"/>
    <property type="molecule type" value="Genomic_DNA"/>
</dbReference>
<gene>
    <name evidence="1" type="ORF">A2633_03595</name>
</gene>
<evidence type="ECO:0000313" key="1">
    <source>
        <dbReference type="EMBL" id="OGZ95459.1"/>
    </source>
</evidence>
<sequence length="123" mass="14161">MKIIGVLEPYFETGTEGTVWSIFEDGKEGYDGLHMIEEGDHLTIYGENNEVLFDDDIRCDRQAGWTEYPLNPGNGQPSALGLWIHWTQAGWQPDDWAKLFFHPYLQGNEDKTALRAELTKKER</sequence>
<dbReference type="Proteomes" id="UP000177152">
    <property type="component" value="Unassembled WGS sequence"/>
</dbReference>
<name>A0A1G2K7N5_9BACT</name>
<accession>A0A1G2K7N5</accession>
<reference evidence="1 2" key="1">
    <citation type="journal article" date="2016" name="Nat. Commun.">
        <title>Thousands of microbial genomes shed light on interconnected biogeochemical processes in an aquifer system.</title>
        <authorList>
            <person name="Anantharaman K."/>
            <person name="Brown C.T."/>
            <person name="Hug L.A."/>
            <person name="Sharon I."/>
            <person name="Castelle C.J."/>
            <person name="Probst A.J."/>
            <person name="Thomas B.C."/>
            <person name="Singh A."/>
            <person name="Wilkins M.J."/>
            <person name="Karaoz U."/>
            <person name="Brodie E.L."/>
            <person name="Williams K.H."/>
            <person name="Hubbard S.S."/>
            <person name="Banfield J.F."/>
        </authorList>
    </citation>
    <scope>NUCLEOTIDE SEQUENCE [LARGE SCALE GENOMIC DNA]</scope>
</reference>